<accession>A0ABQ8T5Y1</accession>
<dbReference type="InterPro" id="IPR001584">
    <property type="entry name" value="Integrase_cat-core"/>
</dbReference>
<dbReference type="InterPro" id="IPR050951">
    <property type="entry name" value="Retrovirus_Pol_polyprotein"/>
</dbReference>
<feature type="domain" description="Integrase catalytic" evidence="2">
    <location>
        <begin position="115"/>
        <end position="274"/>
    </location>
</feature>
<comment type="caution">
    <text evidence="3">The sequence shown here is derived from an EMBL/GenBank/DDBJ whole genome shotgun (WGS) entry which is preliminary data.</text>
</comment>
<dbReference type="PANTHER" id="PTHR37984">
    <property type="entry name" value="PROTEIN CBG26694"/>
    <property type="match status" value="1"/>
</dbReference>
<proteinExistence type="predicted"/>
<dbReference type="Pfam" id="PF00665">
    <property type="entry name" value="rve"/>
    <property type="match status" value="1"/>
</dbReference>
<dbReference type="Gene3D" id="3.30.420.10">
    <property type="entry name" value="Ribonuclease H-like superfamily/Ribonuclease H"/>
    <property type="match status" value="1"/>
</dbReference>
<name>A0ABQ8T5Y1_PERAM</name>
<dbReference type="Gene3D" id="1.10.340.70">
    <property type="match status" value="1"/>
</dbReference>
<reference evidence="3 4" key="1">
    <citation type="journal article" date="2022" name="Allergy">
        <title>Genome assembly and annotation of Periplaneta americana reveal a comprehensive cockroach allergen profile.</title>
        <authorList>
            <person name="Wang L."/>
            <person name="Xiong Q."/>
            <person name="Saelim N."/>
            <person name="Wang L."/>
            <person name="Nong W."/>
            <person name="Wan A.T."/>
            <person name="Shi M."/>
            <person name="Liu X."/>
            <person name="Cao Q."/>
            <person name="Hui J.H.L."/>
            <person name="Sookrung N."/>
            <person name="Leung T.F."/>
            <person name="Tungtrongchitr A."/>
            <person name="Tsui S.K.W."/>
        </authorList>
    </citation>
    <scope>NUCLEOTIDE SEQUENCE [LARGE SCALE GENOMIC DNA]</scope>
    <source>
        <strain evidence="3">PWHHKU_190912</strain>
    </source>
</reference>
<dbReference type="Pfam" id="PF17921">
    <property type="entry name" value="Integrase_H2C2"/>
    <property type="match status" value="1"/>
</dbReference>
<evidence type="ECO:0000259" key="2">
    <source>
        <dbReference type="PROSITE" id="PS50994"/>
    </source>
</evidence>
<dbReference type="EC" id="2.7.7.49" evidence="1"/>
<dbReference type="InterPro" id="IPR012337">
    <property type="entry name" value="RNaseH-like_sf"/>
</dbReference>
<sequence length="331" mass="38056">MGPQSVRNLQIAEPQYAQWLNDTNQFKLDDNGVLFRIQNDREPCLVVPKPMRSTILMTYHDSPIGAHQGQRRTYDLISHWPGMRSDVENYVANCMSCCERKIGKHPVAPLQEFGEVVKPFELVSMDILGPFSKTTSGNVYLLTFMDAFTKWSEAIPIPDQTAETVAREFVTKIIARHGTPKQVLTDQGRNFVSTLFKEVCKLLRIKKIQTSPYHPMANGLVERSHQTFTAMMSHFVRKDQRDWDKWIAIVQMAYRSTPHSVTGYSPFFLLYGREMPLPFPVDISPKFPRESIDSDPVVGLAKKLETAYKVVRDRLSRVRQRKRGSTTRDEM</sequence>
<keyword evidence="4" id="KW-1185">Reference proteome</keyword>
<dbReference type="PROSITE" id="PS50994">
    <property type="entry name" value="INTEGRASE"/>
    <property type="match status" value="1"/>
</dbReference>
<evidence type="ECO:0000256" key="1">
    <source>
        <dbReference type="ARBA" id="ARBA00012493"/>
    </source>
</evidence>
<dbReference type="InterPro" id="IPR036397">
    <property type="entry name" value="RNaseH_sf"/>
</dbReference>
<dbReference type="Proteomes" id="UP001148838">
    <property type="component" value="Unassembled WGS sequence"/>
</dbReference>
<evidence type="ECO:0000313" key="4">
    <source>
        <dbReference type="Proteomes" id="UP001148838"/>
    </source>
</evidence>
<dbReference type="EMBL" id="JAJSOF020000015">
    <property type="protein sequence ID" value="KAJ4441307.1"/>
    <property type="molecule type" value="Genomic_DNA"/>
</dbReference>
<dbReference type="SUPFAM" id="SSF53098">
    <property type="entry name" value="Ribonuclease H-like"/>
    <property type="match status" value="1"/>
</dbReference>
<gene>
    <name evidence="3" type="ORF">ANN_11161</name>
</gene>
<dbReference type="InterPro" id="IPR041588">
    <property type="entry name" value="Integrase_H2C2"/>
</dbReference>
<protein>
    <recommendedName>
        <fullName evidence="1">RNA-directed DNA polymerase</fullName>
        <ecNumber evidence="1">2.7.7.49</ecNumber>
    </recommendedName>
</protein>
<dbReference type="PANTHER" id="PTHR37984:SF15">
    <property type="entry name" value="INTEGRASE CATALYTIC DOMAIN-CONTAINING PROTEIN"/>
    <property type="match status" value="1"/>
</dbReference>
<organism evidence="3 4">
    <name type="scientific">Periplaneta americana</name>
    <name type="common">American cockroach</name>
    <name type="synonym">Blatta americana</name>
    <dbReference type="NCBI Taxonomy" id="6978"/>
    <lineage>
        <taxon>Eukaryota</taxon>
        <taxon>Metazoa</taxon>
        <taxon>Ecdysozoa</taxon>
        <taxon>Arthropoda</taxon>
        <taxon>Hexapoda</taxon>
        <taxon>Insecta</taxon>
        <taxon>Pterygota</taxon>
        <taxon>Neoptera</taxon>
        <taxon>Polyneoptera</taxon>
        <taxon>Dictyoptera</taxon>
        <taxon>Blattodea</taxon>
        <taxon>Blattoidea</taxon>
        <taxon>Blattidae</taxon>
        <taxon>Blattinae</taxon>
        <taxon>Periplaneta</taxon>
    </lineage>
</organism>
<evidence type="ECO:0000313" key="3">
    <source>
        <dbReference type="EMBL" id="KAJ4441307.1"/>
    </source>
</evidence>